<reference evidence="2" key="1">
    <citation type="submission" date="2017-05" db="EMBL/GenBank/DDBJ databases">
        <title>Two decades of blaVIM-2-producing Pseudomonas aeruginosa dissemination: the decisive role of mobile genetic elements and successful clones.</title>
        <authorList>
            <person name="Botelho J."/>
        </authorList>
    </citation>
    <scope>NUCLEOTIDE SEQUENCE</scope>
    <source>
        <strain evidence="2">FFUP_PS_35</strain>
        <plasmid evidence="2">pJB35</plasmid>
    </source>
</reference>
<dbReference type="RefSeq" id="WP_020750531.1">
    <property type="nucleotide sequence ID" value="NZ_JAIEXW010000001.1"/>
</dbReference>
<organism evidence="2">
    <name type="scientific">Pseudomonas aeruginosa</name>
    <dbReference type="NCBI Taxonomy" id="287"/>
    <lineage>
        <taxon>Bacteria</taxon>
        <taxon>Pseudomonadati</taxon>
        <taxon>Pseudomonadota</taxon>
        <taxon>Gammaproteobacteria</taxon>
        <taxon>Pseudomonadales</taxon>
        <taxon>Pseudomonadaceae</taxon>
        <taxon>Pseudomonas</taxon>
    </lineage>
</organism>
<dbReference type="EMBL" id="MF168945">
    <property type="protein sequence ID" value="ATB18027.1"/>
    <property type="molecule type" value="Genomic_DNA"/>
</dbReference>
<keyword evidence="1" id="KW-0812">Transmembrane</keyword>
<feature type="transmembrane region" description="Helical" evidence="1">
    <location>
        <begin position="25"/>
        <end position="45"/>
    </location>
</feature>
<protein>
    <submittedName>
        <fullName evidence="2">Uncharacterized protein</fullName>
    </submittedName>
</protein>
<keyword evidence="1" id="KW-0472">Membrane</keyword>
<evidence type="ECO:0000256" key="1">
    <source>
        <dbReference type="SAM" id="Phobius"/>
    </source>
</evidence>
<dbReference type="AlphaFoldDB" id="A0A290D6E7"/>
<accession>A0A290D6E7</accession>
<proteinExistence type="predicted"/>
<keyword evidence="1" id="KW-1133">Transmembrane helix</keyword>
<sequence>MEFIDRMIVACAHGLGRAGMFLVTLWVRLVFVVICLAGLGLLYLVGRWVFG</sequence>
<evidence type="ECO:0000313" key="2">
    <source>
        <dbReference type="EMBL" id="ATB18027.1"/>
    </source>
</evidence>
<name>A0A290D6E7_PSEAI</name>
<keyword evidence="2" id="KW-0614">Plasmid</keyword>
<geneLocation type="plasmid" evidence="2">
    <name>pJB35</name>
</geneLocation>